<comment type="caution">
    <text evidence="2">The sequence shown here is derived from an EMBL/GenBank/DDBJ whole genome shotgun (WGS) entry which is preliminary data.</text>
</comment>
<dbReference type="EMBL" id="PDNA01000035">
    <property type="protein sequence ID" value="PGH21468.1"/>
    <property type="molecule type" value="Genomic_DNA"/>
</dbReference>
<evidence type="ECO:0008006" key="4">
    <source>
        <dbReference type="Google" id="ProtNLM"/>
    </source>
</evidence>
<dbReference type="AlphaFoldDB" id="A0A2B7YKV2"/>
<feature type="signal peptide" evidence="1">
    <location>
        <begin position="1"/>
        <end position="21"/>
    </location>
</feature>
<accession>A0A2B7YKV2</accession>
<reference evidence="2 3" key="1">
    <citation type="submission" date="2017-10" db="EMBL/GenBank/DDBJ databases">
        <title>Comparative genomics in systemic dimorphic fungi from Ajellomycetaceae.</title>
        <authorList>
            <person name="Munoz J.F."/>
            <person name="Mcewen J.G."/>
            <person name="Clay O.K."/>
            <person name="Cuomo C.A."/>
        </authorList>
    </citation>
    <scope>NUCLEOTIDE SEQUENCE [LARGE SCALE GENOMIC DNA]</scope>
    <source>
        <strain evidence="2 3">UAMH7299</strain>
    </source>
</reference>
<dbReference type="Proteomes" id="UP000224634">
    <property type="component" value="Unassembled WGS sequence"/>
</dbReference>
<keyword evidence="1" id="KW-0732">Signal</keyword>
<gene>
    <name evidence="2" type="ORF">AJ80_03259</name>
</gene>
<sequence length="135" mass="14309">MFSKFAKLALLTLSLSTTISAQADPGIIFKTYGDAACGQGIVNAKIRILDSCINIETMPWSSFSVVMDGDAAAAPNLKCSENQQLVVRIFDKADCQGNTLGNAPVLGEQKCEDIEESTVMAASVKAVCEAVQESE</sequence>
<keyword evidence="3" id="KW-1185">Reference proteome</keyword>
<evidence type="ECO:0000256" key="1">
    <source>
        <dbReference type="SAM" id="SignalP"/>
    </source>
</evidence>
<evidence type="ECO:0000313" key="2">
    <source>
        <dbReference type="EMBL" id="PGH21468.1"/>
    </source>
</evidence>
<proteinExistence type="predicted"/>
<name>A0A2B7YKV2_POLH7</name>
<organism evidence="2 3">
    <name type="scientific">Polytolypa hystricis (strain UAMH7299)</name>
    <dbReference type="NCBI Taxonomy" id="1447883"/>
    <lineage>
        <taxon>Eukaryota</taxon>
        <taxon>Fungi</taxon>
        <taxon>Dikarya</taxon>
        <taxon>Ascomycota</taxon>
        <taxon>Pezizomycotina</taxon>
        <taxon>Eurotiomycetes</taxon>
        <taxon>Eurotiomycetidae</taxon>
        <taxon>Onygenales</taxon>
        <taxon>Onygenales incertae sedis</taxon>
        <taxon>Polytolypa</taxon>
    </lineage>
</organism>
<protein>
    <recommendedName>
        <fullName evidence="4">Cyanovirin-N domain-containing protein</fullName>
    </recommendedName>
</protein>
<feature type="chain" id="PRO_5012292941" description="Cyanovirin-N domain-containing protein" evidence="1">
    <location>
        <begin position="22"/>
        <end position="135"/>
    </location>
</feature>
<evidence type="ECO:0000313" key="3">
    <source>
        <dbReference type="Proteomes" id="UP000224634"/>
    </source>
</evidence>